<evidence type="ECO:0000256" key="1">
    <source>
        <dbReference type="SAM" id="Phobius"/>
    </source>
</evidence>
<protein>
    <submittedName>
        <fullName evidence="2">Uncharacterized protein</fullName>
    </submittedName>
</protein>
<accession>A0A6A6TUK3</accession>
<keyword evidence="1" id="KW-0812">Transmembrane</keyword>
<sequence>MKLVKMKVKIDKEGIRRCHLSLIARMVTIIGSDPETGPGPSFLSPSHAKLVIVSELAIAATRITTSTKRQHDTRLLFWLSAAFLTSTPSIGFVLWPWTFPSSTSSFV</sequence>
<dbReference type="AlphaFoldDB" id="A0A6A6TUK3"/>
<organism evidence="2 3">
    <name type="scientific">Microthyrium microscopicum</name>
    <dbReference type="NCBI Taxonomy" id="703497"/>
    <lineage>
        <taxon>Eukaryota</taxon>
        <taxon>Fungi</taxon>
        <taxon>Dikarya</taxon>
        <taxon>Ascomycota</taxon>
        <taxon>Pezizomycotina</taxon>
        <taxon>Dothideomycetes</taxon>
        <taxon>Dothideomycetes incertae sedis</taxon>
        <taxon>Microthyriales</taxon>
        <taxon>Microthyriaceae</taxon>
        <taxon>Microthyrium</taxon>
    </lineage>
</organism>
<name>A0A6A6TUK3_9PEZI</name>
<keyword evidence="3" id="KW-1185">Reference proteome</keyword>
<gene>
    <name evidence="2" type="ORF">BT63DRAFT_460866</name>
</gene>
<evidence type="ECO:0000313" key="2">
    <source>
        <dbReference type="EMBL" id="KAF2663745.1"/>
    </source>
</evidence>
<dbReference type="Proteomes" id="UP000799302">
    <property type="component" value="Unassembled WGS sequence"/>
</dbReference>
<proteinExistence type="predicted"/>
<reference evidence="2" key="1">
    <citation type="journal article" date="2020" name="Stud. Mycol.">
        <title>101 Dothideomycetes genomes: a test case for predicting lifestyles and emergence of pathogens.</title>
        <authorList>
            <person name="Haridas S."/>
            <person name="Albert R."/>
            <person name="Binder M."/>
            <person name="Bloem J."/>
            <person name="Labutti K."/>
            <person name="Salamov A."/>
            <person name="Andreopoulos B."/>
            <person name="Baker S."/>
            <person name="Barry K."/>
            <person name="Bills G."/>
            <person name="Bluhm B."/>
            <person name="Cannon C."/>
            <person name="Castanera R."/>
            <person name="Culley D."/>
            <person name="Daum C."/>
            <person name="Ezra D."/>
            <person name="Gonzalez J."/>
            <person name="Henrissat B."/>
            <person name="Kuo A."/>
            <person name="Liang C."/>
            <person name="Lipzen A."/>
            <person name="Lutzoni F."/>
            <person name="Magnuson J."/>
            <person name="Mondo S."/>
            <person name="Nolan M."/>
            <person name="Ohm R."/>
            <person name="Pangilinan J."/>
            <person name="Park H.-J."/>
            <person name="Ramirez L."/>
            <person name="Alfaro M."/>
            <person name="Sun H."/>
            <person name="Tritt A."/>
            <person name="Yoshinaga Y."/>
            <person name="Zwiers L.-H."/>
            <person name="Turgeon B."/>
            <person name="Goodwin S."/>
            <person name="Spatafora J."/>
            <person name="Crous P."/>
            <person name="Grigoriev I."/>
        </authorList>
    </citation>
    <scope>NUCLEOTIDE SEQUENCE</scope>
    <source>
        <strain evidence="2">CBS 115976</strain>
    </source>
</reference>
<keyword evidence="1" id="KW-1133">Transmembrane helix</keyword>
<dbReference type="EMBL" id="MU004244">
    <property type="protein sequence ID" value="KAF2663745.1"/>
    <property type="molecule type" value="Genomic_DNA"/>
</dbReference>
<evidence type="ECO:0000313" key="3">
    <source>
        <dbReference type="Proteomes" id="UP000799302"/>
    </source>
</evidence>
<keyword evidence="1" id="KW-0472">Membrane</keyword>
<feature type="transmembrane region" description="Helical" evidence="1">
    <location>
        <begin position="75"/>
        <end position="97"/>
    </location>
</feature>